<dbReference type="InterPro" id="IPR036457">
    <property type="entry name" value="PPM-type-like_dom_sf"/>
</dbReference>
<name>A0A2T4IG33_9RHOO</name>
<dbReference type="OrthoDB" id="9801841at2"/>
<keyword evidence="3" id="KW-1185">Reference proteome</keyword>
<dbReference type="NCBIfam" id="NF033484">
    <property type="entry name" value="Stp1_PP2C_phos"/>
    <property type="match status" value="1"/>
</dbReference>
<comment type="caution">
    <text evidence="2">The sequence shown here is derived from an EMBL/GenBank/DDBJ whole genome shotgun (WGS) entry which is preliminary data.</text>
</comment>
<evidence type="ECO:0000313" key="3">
    <source>
        <dbReference type="Proteomes" id="UP000241193"/>
    </source>
</evidence>
<dbReference type="SMART" id="SM00332">
    <property type="entry name" value="PP2Cc"/>
    <property type="match status" value="1"/>
</dbReference>
<feature type="domain" description="PPM-type phosphatase" evidence="1">
    <location>
        <begin position="31"/>
        <end position="267"/>
    </location>
</feature>
<dbReference type="SMART" id="SM00331">
    <property type="entry name" value="PP2C_SIG"/>
    <property type="match status" value="1"/>
</dbReference>
<accession>A0A2T4IG33</accession>
<organism evidence="2 3">
    <name type="scientific">Pseudothauera lacus</name>
    <dbReference type="NCBI Taxonomy" id="2136175"/>
    <lineage>
        <taxon>Bacteria</taxon>
        <taxon>Pseudomonadati</taxon>
        <taxon>Pseudomonadota</taxon>
        <taxon>Betaproteobacteria</taxon>
        <taxon>Rhodocyclales</taxon>
        <taxon>Zoogloeaceae</taxon>
        <taxon>Pseudothauera</taxon>
    </lineage>
</organism>
<dbReference type="AlphaFoldDB" id="A0A2T4IG33"/>
<sequence length="268" mass="27992">MPPKGSCRGTGRRRSARQEVHLVSACALTVRWAAASDVGRLRARNEDALRIVFAPPCAVLADGMGGHRGGDVAARLAVDVVAEHLAVAAGSTDEEVCALLGEAVAAANKVIFEHAQIDPGLAGMGATVVAVRLFGERMCCAHVGDSRLYLFRGGELELLTRDHTMLQELVDAGMITAEQARAAPFRGMLTRALGALPELDADVFCRPLHAGDVLLLCSDGLTDMLGDDEIAAVLSGGGDVDEWAAELVAFANARGGRDNITVVLAQAS</sequence>
<reference evidence="2 3" key="2">
    <citation type="submission" date="2018-04" db="EMBL/GenBank/DDBJ databases">
        <title>Thauera lacus sp. nov., isolated from an saline lake in Inner Mongolia, China.</title>
        <authorList>
            <person name="Liang Q.-Y."/>
        </authorList>
    </citation>
    <scope>NUCLEOTIDE SEQUENCE [LARGE SCALE GENOMIC DNA]</scope>
    <source>
        <strain evidence="2 3">D20</strain>
    </source>
</reference>
<evidence type="ECO:0000259" key="1">
    <source>
        <dbReference type="PROSITE" id="PS51746"/>
    </source>
</evidence>
<reference evidence="2 3" key="1">
    <citation type="submission" date="2018-03" db="EMBL/GenBank/DDBJ databases">
        <authorList>
            <person name="Keele B.F."/>
        </authorList>
    </citation>
    <scope>NUCLEOTIDE SEQUENCE [LARGE SCALE GENOMIC DNA]</scope>
    <source>
        <strain evidence="2 3">D20</strain>
    </source>
</reference>
<dbReference type="PROSITE" id="PS51746">
    <property type="entry name" value="PPM_2"/>
    <property type="match status" value="1"/>
</dbReference>
<dbReference type="Gene3D" id="3.60.40.10">
    <property type="entry name" value="PPM-type phosphatase domain"/>
    <property type="match status" value="1"/>
</dbReference>
<dbReference type="SUPFAM" id="SSF81606">
    <property type="entry name" value="PP2C-like"/>
    <property type="match status" value="1"/>
</dbReference>
<dbReference type="Proteomes" id="UP000241193">
    <property type="component" value="Unassembled WGS sequence"/>
</dbReference>
<protein>
    <submittedName>
        <fullName evidence="2">Stp1/IreP family PP2C-type Ser/Thr phosphatase</fullName>
    </submittedName>
</protein>
<gene>
    <name evidence="2" type="ORF">C8261_07875</name>
</gene>
<dbReference type="EMBL" id="PZKC01000005">
    <property type="protein sequence ID" value="PTD96721.1"/>
    <property type="molecule type" value="Genomic_DNA"/>
</dbReference>
<dbReference type="InterPro" id="IPR015655">
    <property type="entry name" value="PP2C"/>
</dbReference>
<dbReference type="Pfam" id="PF13672">
    <property type="entry name" value="PP2C_2"/>
    <property type="match status" value="1"/>
</dbReference>
<dbReference type="PANTHER" id="PTHR47992">
    <property type="entry name" value="PROTEIN PHOSPHATASE"/>
    <property type="match status" value="1"/>
</dbReference>
<dbReference type="InterPro" id="IPR001932">
    <property type="entry name" value="PPM-type_phosphatase-like_dom"/>
</dbReference>
<proteinExistence type="predicted"/>
<dbReference type="GO" id="GO:0004722">
    <property type="term" value="F:protein serine/threonine phosphatase activity"/>
    <property type="evidence" value="ECO:0007669"/>
    <property type="project" value="InterPro"/>
</dbReference>
<evidence type="ECO:0000313" key="2">
    <source>
        <dbReference type="EMBL" id="PTD96721.1"/>
    </source>
</evidence>
<dbReference type="CDD" id="cd00143">
    <property type="entry name" value="PP2Cc"/>
    <property type="match status" value="1"/>
</dbReference>